<proteinExistence type="predicted"/>
<keyword evidence="8 9" id="KW-0092">Biotin</keyword>
<organism evidence="11 12">
    <name type="scientific">Geotalea uraniireducens (strain Rf4)</name>
    <name type="common">Geobacter uraniireducens</name>
    <dbReference type="NCBI Taxonomy" id="351605"/>
    <lineage>
        <taxon>Bacteria</taxon>
        <taxon>Pseudomonadati</taxon>
        <taxon>Thermodesulfobacteriota</taxon>
        <taxon>Desulfuromonadia</taxon>
        <taxon>Geobacterales</taxon>
        <taxon>Geobacteraceae</taxon>
        <taxon>Geotalea</taxon>
    </lineage>
</organism>
<dbReference type="EMBL" id="CP000698">
    <property type="protein sequence ID" value="ABQ26015.1"/>
    <property type="molecule type" value="Genomic_DNA"/>
</dbReference>
<keyword evidence="7 9" id="KW-0275">Fatty acid biosynthesis</keyword>
<dbReference type="NCBIfam" id="TIGR00531">
    <property type="entry name" value="BCCP"/>
    <property type="match status" value="1"/>
</dbReference>
<dbReference type="HOGENOM" id="CLU_016733_3_1_7"/>
<reference evidence="11 12" key="1">
    <citation type="submission" date="2007-05" db="EMBL/GenBank/DDBJ databases">
        <title>Complete sequence of Geobacter uraniireducens Rf4.</title>
        <authorList>
            <consortium name="US DOE Joint Genome Institute"/>
            <person name="Copeland A."/>
            <person name="Lucas S."/>
            <person name="Lapidus A."/>
            <person name="Barry K."/>
            <person name="Detter J.C."/>
            <person name="Glavina del Rio T."/>
            <person name="Hammon N."/>
            <person name="Israni S."/>
            <person name="Dalin E."/>
            <person name="Tice H."/>
            <person name="Pitluck S."/>
            <person name="Chertkov O."/>
            <person name="Brettin T."/>
            <person name="Bruce D."/>
            <person name="Han C."/>
            <person name="Schmutz J."/>
            <person name="Larimer F."/>
            <person name="Land M."/>
            <person name="Hauser L."/>
            <person name="Kyrpides N."/>
            <person name="Mikhailova N."/>
            <person name="Shelobolina E."/>
            <person name="Aklujkar M."/>
            <person name="Lovley D."/>
            <person name="Richardson P."/>
        </authorList>
    </citation>
    <scope>NUCLEOTIDE SEQUENCE [LARGE SCALE GENOMIC DNA]</scope>
    <source>
        <strain evidence="11 12">Rf4</strain>
    </source>
</reference>
<dbReference type="InterPro" id="IPR050709">
    <property type="entry name" value="Biotin_Carboxyl_Carrier/Decarb"/>
</dbReference>
<dbReference type="Gene3D" id="2.40.50.100">
    <property type="match status" value="1"/>
</dbReference>
<comment type="pathway">
    <text evidence="2 9">Lipid metabolism; fatty acid biosynthesis.</text>
</comment>
<accession>A5GF10</accession>
<comment type="function">
    <text evidence="1 9">This protein is a component of the acetyl coenzyme A carboxylase complex; first, biotin carboxylase catalyzes the carboxylation of the carrier protein and then the transcarboxylase transfers the carboxyl group to form malonyl-CoA.</text>
</comment>
<dbReference type="AlphaFoldDB" id="A5GF10"/>
<dbReference type="PROSITE" id="PS50968">
    <property type="entry name" value="BIOTINYL_LIPOYL"/>
    <property type="match status" value="1"/>
</dbReference>
<dbReference type="CDD" id="cd06850">
    <property type="entry name" value="biotinyl_domain"/>
    <property type="match status" value="1"/>
</dbReference>
<evidence type="ECO:0000256" key="2">
    <source>
        <dbReference type="ARBA" id="ARBA00005194"/>
    </source>
</evidence>
<keyword evidence="6 9" id="KW-0443">Lipid metabolism</keyword>
<keyword evidence="4 9" id="KW-0444">Lipid biosynthesis</keyword>
<evidence type="ECO:0000256" key="8">
    <source>
        <dbReference type="ARBA" id="ARBA00023267"/>
    </source>
</evidence>
<dbReference type="UniPathway" id="UPA00094"/>
<evidence type="ECO:0000256" key="7">
    <source>
        <dbReference type="ARBA" id="ARBA00023160"/>
    </source>
</evidence>
<name>A5GF10_GEOUR</name>
<evidence type="ECO:0000256" key="4">
    <source>
        <dbReference type="ARBA" id="ARBA00022516"/>
    </source>
</evidence>
<dbReference type="OrthoDB" id="9811735at2"/>
<dbReference type="Proteomes" id="UP000006695">
    <property type="component" value="Chromosome"/>
</dbReference>
<dbReference type="InterPro" id="IPR001249">
    <property type="entry name" value="AcCoA_biotinCC"/>
</dbReference>
<keyword evidence="5 9" id="KW-0276">Fatty acid metabolism</keyword>
<evidence type="ECO:0000256" key="3">
    <source>
        <dbReference type="ARBA" id="ARBA00017562"/>
    </source>
</evidence>
<evidence type="ECO:0000313" key="12">
    <source>
        <dbReference type="Proteomes" id="UP000006695"/>
    </source>
</evidence>
<protein>
    <recommendedName>
        <fullName evidence="3 9">Biotin carboxyl carrier protein of acetyl-CoA carboxylase</fullName>
    </recommendedName>
</protein>
<evidence type="ECO:0000256" key="5">
    <source>
        <dbReference type="ARBA" id="ARBA00022832"/>
    </source>
</evidence>
<evidence type="ECO:0000313" key="11">
    <source>
        <dbReference type="EMBL" id="ABQ26015.1"/>
    </source>
</evidence>
<dbReference type="PROSITE" id="PS00188">
    <property type="entry name" value="BIOTIN"/>
    <property type="match status" value="1"/>
</dbReference>
<dbReference type="SUPFAM" id="SSF51230">
    <property type="entry name" value="Single hybrid motif"/>
    <property type="match status" value="1"/>
</dbReference>
<dbReference type="InterPro" id="IPR001882">
    <property type="entry name" value="Biotin_BS"/>
</dbReference>
<dbReference type="PANTHER" id="PTHR45266:SF3">
    <property type="entry name" value="OXALOACETATE DECARBOXYLASE ALPHA CHAIN"/>
    <property type="match status" value="1"/>
</dbReference>
<dbReference type="RefSeq" id="WP_011938720.1">
    <property type="nucleotide sequence ID" value="NC_009483.1"/>
</dbReference>
<dbReference type="PRINTS" id="PR01071">
    <property type="entry name" value="ACOABIOTINCC"/>
</dbReference>
<evidence type="ECO:0000259" key="10">
    <source>
        <dbReference type="PROSITE" id="PS50968"/>
    </source>
</evidence>
<dbReference type="GO" id="GO:0003989">
    <property type="term" value="F:acetyl-CoA carboxylase activity"/>
    <property type="evidence" value="ECO:0007669"/>
    <property type="project" value="InterPro"/>
</dbReference>
<evidence type="ECO:0000256" key="6">
    <source>
        <dbReference type="ARBA" id="ARBA00023098"/>
    </source>
</evidence>
<dbReference type="Pfam" id="PF00364">
    <property type="entry name" value="Biotin_lipoyl"/>
    <property type="match status" value="1"/>
</dbReference>
<evidence type="ECO:0000256" key="9">
    <source>
        <dbReference type="RuleBase" id="RU364072"/>
    </source>
</evidence>
<dbReference type="GO" id="GO:0006633">
    <property type="term" value="P:fatty acid biosynthetic process"/>
    <property type="evidence" value="ECO:0007669"/>
    <property type="project" value="UniProtKB-UniPathway"/>
</dbReference>
<dbReference type="InterPro" id="IPR011053">
    <property type="entry name" value="Single_hybrid_motif"/>
</dbReference>
<keyword evidence="12" id="KW-1185">Reference proteome</keyword>
<evidence type="ECO:0000256" key="1">
    <source>
        <dbReference type="ARBA" id="ARBA00003761"/>
    </source>
</evidence>
<dbReference type="PANTHER" id="PTHR45266">
    <property type="entry name" value="OXALOACETATE DECARBOXYLASE ALPHA CHAIN"/>
    <property type="match status" value="1"/>
</dbReference>
<sequence>MDIKDLKSLIKMVTETDITEFDLENADEKIRIKRGVTPEVIHYQAPQHVAPIQYAAPQQVASVPAAAESVPAPSAAEKGQTVTSPIVGTFYRAPAPDAAPYVEVGQVVEKGQVLCIVEAMKLMNEIEAEYRCKILKISKENAHPVEFGEALFVVEPL</sequence>
<dbReference type="GO" id="GO:0009317">
    <property type="term" value="C:acetyl-CoA carboxylase complex"/>
    <property type="evidence" value="ECO:0007669"/>
    <property type="project" value="InterPro"/>
</dbReference>
<dbReference type="InterPro" id="IPR000089">
    <property type="entry name" value="Biotin_lipoyl"/>
</dbReference>
<gene>
    <name evidence="11" type="ordered locus">Gura_1825</name>
</gene>
<feature type="domain" description="Lipoyl-binding" evidence="10">
    <location>
        <begin position="79"/>
        <end position="155"/>
    </location>
</feature>
<dbReference type="STRING" id="351605.Gura_1825"/>
<dbReference type="KEGG" id="gur:Gura_1825"/>